<evidence type="ECO:0000256" key="5">
    <source>
        <dbReference type="PIRNR" id="PIRNR017302"/>
    </source>
</evidence>
<dbReference type="Pfam" id="PF07767">
    <property type="entry name" value="Nop53"/>
    <property type="match status" value="1"/>
</dbReference>
<dbReference type="PANTHER" id="PTHR14211">
    <property type="entry name" value="GLIOMA SUPPRESSOR CANDIDATE REGION GENE 2"/>
    <property type="match status" value="1"/>
</dbReference>
<keyword evidence="4 5" id="KW-0539">Nucleus</keyword>
<proteinExistence type="inferred from homology"/>
<comment type="subcellular location">
    <subcellularLocation>
        <location evidence="5">Nucleus</location>
        <location evidence="5">Nucleolus</location>
    </subcellularLocation>
    <subcellularLocation>
        <location evidence="5">Nucleus</location>
        <location evidence="5">Nucleoplasm</location>
    </subcellularLocation>
</comment>
<evidence type="ECO:0000256" key="3">
    <source>
        <dbReference type="ARBA" id="ARBA00022517"/>
    </source>
</evidence>
<sequence>MPKHRANSKKAAPTAQRLADAAELDRPLFEIDSAGSSAVRHALQADQAPAAARLRRGQSFKKPLRSELILAQRSAVPALSSRVTPSADAQAKRVKERLGKVDRATKDKLKRLTGRAGQGDGLWGVQAHAAGDEALAQGVKEAGRYDAWAQAEPSTLHGAEDATMQAVLDAHDPKRRPKAPTSLTAHTLLSSAQPKAISIPHPGSSYNPAHEHHQALLSSALESYTAAEERDERGQDTKAALDTARQLARGREAWEAFEDEVGSGEDDDEAMIVDPDAHAHKELLKRRAAKRKTKQQRTAKVRVAAEQRALADRRAMKKRVAAVQHVRDVDAGIAAAEHLSLEEKALALKARRARLADRGLARFRSGPARVPDAPVTFQLGDELADNLRTLQPEGNLWKEWVNSGMRRGRVPVERANEGKKGGKRGGHGHDKGHGMREVEKFSYKNWTG</sequence>
<keyword evidence="8" id="KW-1185">Reference proteome</keyword>
<accession>A0AAV5GRE5</accession>
<evidence type="ECO:0000256" key="2">
    <source>
        <dbReference type="ARBA" id="ARBA00018339"/>
    </source>
</evidence>
<evidence type="ECO:0000313" key="7">
    <source>
        <dbReference type="EMBL" id="GJN92070.1"/>
    </source>
</evidence>
<dbReference type="GO" id="GO:0000027">
    <property type="term" value="P:ribosomal large subunit assembly"/>
    <property type="evidence" value="ECO:0007669"/>
    <property type="project" value="UniProtKB-UniRule"/>
</dbReference>
<dbReference type="GO" id="GO:0005654">
    <property type="term" value="C:nucleoplasm"/>
    <property type="evidence" value="ECO:0007669"/>
    <property type="project" value="UniProtKB-SubCell"/>
</dbReference>
<name>A0AAV5GRE5_9BASI</name>
<feature type="region of interest" description="Disordered" evidence="6">
    <location>
        <begin position="414"/>
        <end position="448"/>
    </location>
</feature>
<evidence type="ECO:0000256" key="6">
    <source>
        <dbReference type="SAM" id="MobiDB-lite"/>
    </source>
</evidence>
<reference evidence="7 8" key="1">
    <citation type="submission" date="2021-12" db="EMBL/GenBank/DDBJ databases">
        <title>High titer production of polyol ester of fatty acids by Rhodotorula paludigena BS15 towards product separation-free biomass refinery.</title>
        <authorList>
            <person name="Mano J."/>
            <person name="Ono H."/>
            <person name="Tanaka T."/>
            <person name="Naito K."/>
            <person name="Sushida H."/>
            <person name="Ike M."/>
            <person name="Tokuyasu K."/>
            <person name="Kitaoka M."/>
        </authorList>
    </citation>
    <scope>NUCLEOTIDE SEQUENCE [LARGE SCALE GENOMIC DNA]</scope>
    <source>
        <strain evidence="7 8">BS15</strain>
    </source>
</reference>
<comment type="caution">
    <text evidence="7">The sequence shown here is derived from an EMBL/GenBank/DDBJ whole genome shotgun (WGS) entry which is preliminary data.</text>
</comment>
<comment type="function">
    <text evidence="5">May play a role in ribosome biogenesis.</text>
</comment>
<keyword evidence="3 5" id="KW-0690">Ribosome biogenesis</keyword>
<dbReference type="EMBL" id="BQKY01000010">
    <property type="protein sequence ID" value="GJN92070.1"/>
    <property type="molecule type" value="Genomic_DNA"/>
</dbReference>
<dbReference type="GO" id="GO:0006364">
    <property type="term" value="P:rRNA processing"/>
    <property type="evidence" value="ECO:0007669"/>
    <property type="project" value="TreeGrafter"/>
</dbReference>
<dbReference type="PIRSF" id="PIRSF017302">
    <property type="entry name" value="Gltscr2"/>
    <property type="match status" value="1"/>
</dbReference>
<organism evidence="7 8">
    <name type="scientific">Rhodotorula paludigena</name>
    <dbReference type="NCBI Taxonomy" id="86838"/>
    <lineage>
        <taxon>Eukaryota</taxon>
        <taxon>Fungi</taxon>
        <taxon>Dikarya</taxon>
        <taxon>Basidiomycota</taxon>
        <taxon>Pucciniomycotina</taxon>
        <taxon>Microbotryomycetes</taxon>
        <taxon>Sporidiobolales</taxon>
        <taxon>Sporidiobolaceae</taxon>
        <taxon>Rhodotorula</taxon>
    </lineage>
</organism>
<dbReference type="AlphaFoldDB" id="A0AAV5GRE5"/>
<dbReference type="PANTHER" id="PTHR14211:SF7">
    <property type="entry name" value="RIBOSOME BIOGENESIS PROTEIN NOP53"/>
    <property type="match status" value="1"/>
</dbReference>
<dbReference type="GO" id="GO:0008097">
    <property type="term" value="F:5S rRNA binding"/>
    <property type="evidence" value="ECO:0007669"/>
    <property type="project" value="TreeGrafter"/>
</dbReference>
<feature type="compositionally biased region" description="Basic and acidic residues" evidence="6">
    <location>
        <begin position="427"/>
        <end position="442"/>
    </location>
</feature>
<protein>
    <recommendedName>
        <fullName evidence="2 5">Ribosome biogenesis protein NOP53</fullName>
    </recommendedName>
</protein>
<dbReference type="GO" id="GO:0005730">
    <property type="term" value="C:nucleolus"/>
    <property type="evidence" value="ECO:0007669"/>
    <property type="project" value="UniProtKB-SubCell"/>
</dbReference>
<dbReference type="InterPro" id="IPR011687">
    <property type="entry name" value="Nop53/GLTSCR2"/>
</dbReference>
<gene>
    <name evidence="7" type="ORF">Rhopal_005098-T1</name>
</gene>
<evidence type="ECO:0000256" key="4">
    <source>
        <dbReference type="ARBA" id="ARBA00023242"/>
    </source>
</evidence>
<comment type="similarity">
    <text evidence="1 5">Belongs to the NOP53 family.</text>
</comment>
<evidence type="ECO:0000313" key="8">
    <source>
        <dbReference type="Proteomes" id="UP001342314"/>
    </source>
</evidence>
<evidence type="ECO:0000256" key="1">
    <source>
        <dbReference type="ARBA" id="ARBA00008838"/>
    </source>
</evidence>
<dbReference type="Proteomes" id="UP001342314">
    <property type="component" value="Unassembled WGS sequence"/>
</dbReference>